<dbReference type="PROSITE" id="PS51130">
    <property type="entry name" value="PDXT_SNO_2"/>
    <property type="match status" value="1"/>
</dbReference>
<keyword evidence="5 10" id="KW-0456">Lyase</keyword>
<evidence type="ECO:0000256" key="7">
    <source>
        <dbReference type="ARBA" id="ARBA00049534"/>
    </source>
</evidence>
<evidence type="ECO:0000313" key="15">
    <source>
        <dbReference type="Proteomes" id="UP000562124"/>
    </source>
</evidence>
<keyword evidence="4 10" id="KW-0315">Glutamine amidotransferase</keyword>
<organism evidence="14 15">
    <name type="scientific">Cellulomonas fimi</name>
    <dbReference type="NCBI Taxonomy" id="1708"/>
    <lineage>
        <taxon>Bacteria</taxon>
        <taxon>Bacillati</taxon>
        <taxon>Actinomycetota</taxon>
        <taxon>Actinomycetes</taxon>
        <taxon>Micrococcales</taxon>
        <taxon>Cellulomonadaceae</taxon>
        <taxon>Cellulomonas</taxon>
    </lineage>
</organism>
<evidence type="ECO:0000256" key="3">
    <source>
        <dbReference type="ARBA" id="ARBA00022898"/>
    </source>
</evidence>
<reference evidence="14 15" key="1">
    <citation type="submission" date="2020-04" db="EMBL/GenBank/DDBJ databases">
        <title>Sequencing and Assembly of C. fimi.</title>
        <authorList>
            <person name="Ramsey A.R."/>
        </authorList>
    </citation>
    <scope>NUCLEOTIDE SEQUENCE [LARGE SCALE GENOMIC DNA]</scope>
    <source>
        <strain evidence="14 15">SB</strain>
    </source>
</reference>
<dbReference type="GO" id="GO:0036381">
    <property type="term" value="F:pyridoxal 5'-phosphate synthase (glutamine hydrolysing) activity"/>
    <property type="evidence" value="ECO:0007669"/>
    <property type="project" value="UniProtKB-UniRule"/>
</dbReference>
<gene>
    <name evidence="10 14" type="primary">pdxT</name>
    <name evidence="14" type="ORF">HIR71_07825</name>
</gene>
<feature type="binding site" evidence="10 12">
    <location>
        <begin position="48"/>
        <end position="50"/>
    </location>
    <ligand>
        <name>L-glutamine</name>
        <dbReference type="ChEBI" id="CHEBI:58359"/>
    </ligand>
</feature>
<proteinExistence type="inferred from homology"/>
<evidence type="ECO:0000256" key="5">
    <source>
        <dbReference type="ARBA" id="ARBA00023239"/>
    </source>
</evidence>
<comment type="subunit">
    <text evidence="9 10">In the presence of PdxS, forms a dodecamer of heterodimers. Only shows activity in the heterodimer.</text>
</comment>
<comment type="catalytic activity">
    <reaction evidence="6 10">
        <text>aldehydo-D-ribose 5-phosphate + D-glyceraldehyde 3-phosphate + L-glutamine = pyridoxal 5'-phosphate + L-glutamate + phosphate + 3 H2O + H(+)</text>
        <dbReference type="Rhea" id="RHEA:31507"/>
        <dbReference type="ChEBI" id="CHEBI:15377"/>
        <dbReference type="ChEBI" id="CHEBI:15378"/>
        <dbReference type="ChEBI" id="CHEBI:29985"/>
        <dbReference type="ChEBI" id="CHEBI:43474"/>
        <dbReference type="ChEBI" id="CHEBI:58273"/>
        <dbReference type="ChEBI" id="CHEBI:58359"/>
        <dbReference type="ChEBI" id="CHEBI:59776"/>
        <dbReference type="ChEBI" id="CHEBI:597326"/>
        <dbReference type="EC" id="4.3.3.6"/>
    </reaction>
</comment>
<comment type="similarity">
    <text evidence="1 10">Belongs to the glutaminase PdxT/SNO family.</text>
</comment>
<evidence type="ECO:0000256" key="1">
    <source>
        <dbReference type="ARBA" id="ARBA00008345"/>
    </source>
</evidence>
<comment type="catalytic activity">
    <reaction evidence="7 10">
        <text>L-glutamine + H2O = L-glutamate + NH4(+)</text>
        <dbReference type="Rhea" id="RHEA:15889"/>
        <dbReference type="ChEBI" id="CHEBI:15377"/>
        <dbReference type="ChEBI" id="CHEBI:28938"/>
        <dbReference type="ChEBI" id="CHEBI:29985"/>
        <dbReference type="ChEBI" id="CHEBI:58359"/>
        <dbReference type="EC" id="3.5.1.2"/>
    </reaction>
</comment>
<comment type="caution">
    <text evidence="14">The sequence shown here is derived from an EMBL/GenBank/DDBJ whole genome shotgun (WGS) entry which is preliminary data.</text>
</comment>
<dbReference type="HAMAP" id="MF_01615">
    <property type="entry name" value="PdxT"/>
    <property type="match status" value="1"/>
</dbReference>
<sequence length="222" mass="23380">MRPTIGVLALQGDVREHVLALEASGAVAVPVRRESELDGLDGLVIPGGESTTIDKLLRAFELFEPVRRRIRAGLPTFGSCAGMILLADRVLGGIEGQQTLGGLDITVRRNAFGRQVDSFETDLAFEGVPGDPVHAVFIRAPWVEEVGPGAEVLAAVSDGPAAGRIVAVRQGRLLATSFHPEVTGDTRVHRLFVEIVRGAPVPQTADAESAHRAGAGQGEDEG</sequence>
<dbReference type="UniPathway" id="UPA00245"/>
<dbReference type="GO" id="GO:0005829">
    <property type="term" value="C:cytosol"/>
    <property type="evidence" value="ECO:0007669"/>
    <property type="project" value="TreeGrafter"/>
</dbReference>
<dbReference type="InterPro" id="IPR002161">
    <property type="entry name" value="PdxT/SNO"/>
</dbReference>
<evidence type="ECO:0000256" key="9">
    <source>
        <dbReference type="ARBA" id="ARBA00064749"/>
    </source>
</evidence>
<dbReference type="GO" id="GO:0042823">
    <property type="term" value="P:pyridoxal phosphate biosynthetic process"/>
    <property type="evidence" value="ECO:0007669"/>
    <property type="project" value="UniProtKB-UniRule"/>
</dbReference>
<dbReference type="PANTHER" id="PTHR31559:SF0">
    <property type="entry name" value="PYRIDOXAL 5'-PHOSPHATE SYNTHASE SUBUNIT SNO1-RELATED"/>
    <property type="match status" value="1"/>
</dbReference>
<feature type="binding site" evidence="10 12">
    <location>
        <position position="109"/>
    </location>
    <ligand>
        <name>L-glutamine</name>
        <dbReference type="ChEBI" id="CHEBI:58359"/>
    </ligand>
</feature>
<comment type="pathway">
    <text evidence="10">Cofactor biosynthesis; pyridoxal 5'-phosphate biosynthesis.</text>
</comment>
<keyword evidence="3 10" id="KW-0663">Pyridoxal phosphate</keyword>
<comment type="function">
    <text evidence="8 10">Catalyzes the hydrolysis of glutamine to glutamate and ammonia as part of the biosynthesis of pyridoxal 5'-phosphate. The resulting ammonia molecule is channeled to the active site of PdxS.</text>
</comment>
<dbReference type="CDD" id="cd01749">
    <property type="entry name" value="GATase1_PB"/>
    <property type="match status" value="1"/>
</dbReference>
<dbReference type="EC" id="4.3.3.6" evidence="10"/>
<dbReference type="GO" id="GO:0004359">
    <property type="term" value="F:glutaminase activity"/>
    <property type="evidence" value="ECO:0007669"/>
    <property type="project" value="UniProtKB-UniRule"/>
</dbReference>
<evidence type="ECO:0000256" key="11">
    <source>
        <dbReference type="PIRSR" id="PIRSR005639-1"/>
    </source>
</evidence>
<evidence type="ECO:0000256" key="13">
    <source>
        <dbReference type="SAM" id="MobiDB-lite"/>
    </source>
</evidence>
<dbReference type="PANTHER" id="PTHR31559">
    <property type="entry name" value="PYRIDOXAL 5'-PHOSPHATE SYNTHASE SUBUNIT SNO"/>
    <property type="match status" value="1"/>
</dbReference>
<dbReference type="Pfam" id="PF01174">
    <property type="entry name" value="SNO"/>
    <property type="match status" value="1"/>
</dbReference>
<dbReference type="EMBL" id="JABCJJ010000009">
    <property type="protein sequence ID" value="NMR20124.1"/>
    <property type="molecule type" value="Genomic_DNA"/>
</dbReference>
<evidence type="ECO:0000256" key="10">
    <source>
        <dbReference type="HAMAP-Rule" id="MF_01615"/>
    </source>
</evidence>
<evidence type="ECO:0000313" key="14">
    <source>
        <dbReference type="EMBL" id="NMR20124.1"/>
    </source>
</evidence>
<dbReference type="NCBIfam" id="TIGR03800">
    <property type="entry name" value="PLP_synth_Pdx2"/>
    <property type="match status" value="1"/>
</dbReference>
<feature type="region of interest" description="Disordered" evidence="13">
    <location>
        <begin position="203"/>
        <end position="222"/>
    </location>
</feature>
<dbReference type="AlphaFoldDB" id="A0A7Y0LY75"/>
<dbReference type="PROSITE" id="PS51273">
    <property type="entry name" value="GATASE_TYPE_1"/>
    <property type="match status" value="1"/>
</dbReference>
<evidence type="ECO:0000256" key="12">
    <source>
        <dbReference type="PIRSR" id="PIRSR005639-2"/>
    </source>
</evidence>
<dbReference type="GO" id="GO:1903600">
    <property type="term" value="C:glutaminase complex"/>
    <property type="evidence" value="ECO:0007669"/>
    <property type="project" value="TreeGrafter"/>
</dbReference>
<evidence type="ECO:0000256" key="8">
    <source>
        <dbReference type="ARBA" id="ARBA00054599"/>
    </source>
</evidence>
<feature type="active site" description="Charge relay system" evidence="10 11">
    <location>
        <position position="179"/>
    </location>
</feature>
<name>A0A7Y0LY75_CELFI</name>
<dbReference type="PIRSF" id="PIRSF005639">
    <property type="entry name" value="Glut_amidoT_SNO"/>
    <property type="match status" value="1"/>
</dbReference>
<dbReference type="PROSITE" id="PS01236">
    <property type="entry name" value="PDXT_SNO_1"/>
    <property type="match status" value="1"/>
</dbReference>
<accession>A0A7Y0LY75</accession>
<keyword evidence="15" id="KW-1185">Reference proteome</keyword>
<keyword evidence="2 10" id="KW-0378">Hydrolase</keyword>
<evidence type="ECO:0000256" key="2">
    <source>
        <dbReference type="ARBA" id="ARBA00022801"/>
    </source>
</evidence>
<dbReference type="SUPFAM" id="SSF52317">
    <property type="entry name" value="Class I glutamine amidotransferase-like"/>
    <property type="match status" value="1"/>
</dbReference>
<feature type="binding site" evidence="10 12">
    <location>
        <begin position="138"/>
        <end position="139"/>
    </location>
    <ligand>
        <name>L-glutamine</name>
        <dbReference type="ChEBI" id="CHEBI:58359"/>
    </ligand>
</feature>
<dbReference type="Gene3D" id="3.40.50.880">
    <property type="match status" value="1"/>
</dbReference>
<dbReference type="Proteomes" id="UP000562124">
    <property type="component" value="Unassembled WGS sequence"/>
</dbReference>
<dbReference type="GO" id="GO:0008614">
    <property type="term" value="P:pyridoxine metabolic process"/>
    <property type="evidence" value="ECO:0007669"/>
    <property type="project" value="TreeGrafter"/>
</dbReference>
<evidence type="ECO:0000256" key="4">
    <source>
        <dbReference type="ARBA" id="ARBA00022962"/>
    </source>
</evidence>
<dbReference type="InterPro" id="IPR021196">
    <property type="entry name" value="PdxT/SNO_CS"/>
</dbReference>
<dbReference type="EC" id="3.5.1.2" evidence="10"/>
<dbReference type="GO" id="GO:0006543">
    <property type="term" value="P:L-glutamine catabolic process"/>
    <property type="evidence" value="ECO:0007669"/>
    <property type="project" value="UniProtKB-UniRule"/>
</dbReference>
<protein>
    <recommendedName>
        <fullName evidence="10">Pyridoxal 5'-phosphate synthase subunit PdxT</fullName>
        <ecNumber evidence="10">4.3.3.6</ecNumber>
    </recommendedName>
    <alternativeName>
        <fullName evidence="10">Pdx2</fullName>
    </alternativeName>
    <alternativeName>
        <fullName evidence="10">Pyridoxal 5'-phosphate synthase glutaminase subunit</fullName>
        <ecNumber evidence="10">3.5.1.2</ecNumber>
    </alternativeName>
</protein>
<feature type="active site" description="Charge relay system" evidence="10 11">
    <location>
        <position position="181"/>
    </location>
</feature>
<feature type="active site" description="Nucleophile" evidence="10 11">
    <location>
        <position position="80"/>
    </location>
</feature>
<dbReference type="FunFam" id="3.40.50.880:FF:000010">
    <property type="entry name" value="uncharacterized protein LOC100176842 isoform X2"/>
    <property type="match status" value="1"/>
</dbReference>
<dbReference type="InterPro" id="IPR029062">
    <property type="entry name" value="Class_I_gatase-like"/>
</dbReference>
<evidence type="ECO:0000256" key="6">
    <source>
        <dbReference type="ARBA" id="ARBA00047992"/>
    </source>
</evidence>
<dbReference type="RefSeq" id="WP_169324498.1">
    <property type="nucleotide sequence ID" value="NZ_JABCJJ010000009.1"/>
</dbReference>